<keyword evidence="2" id="KW-1185">Reference proteome</keyword>
<organism evidence="1 2">
    <name type="scientific">Pendulispora brunnea</name>
    <dbReference type="NCBI Taxonomy" id="2905690"/>
    <lineage>
        <taxon>Bacteria</taxon>
        <taxon>Pseudomonadati</taxon>
        <taxon>Myxococcota</taxon>
        <taxon>Myxococcia</taxon>
        <taxon>Myxococcales</taxon>
        <taxon>Sorangiineae</taxon>
        <taxon>Pendulisporaceae</taxon>
        <taxon>Pendulispora</taxon>
    </lineage>
</organism>
<dbReference type="EMBL" id="CP089982">
    <property type="protein sequence ID" value="WXA95752.1"/>
    <property type="molecule type" value="Genomic_DNA"/>
</dbReference>
<proteinExistence type="predicted"/>
<sequence>MPATWRFRRHGGFEKVIRLIAHANEARLVGLGGMLVVQQALIDLNGGQSLSVVAAECRFSSKPEQ</sequence>
<evidence type="ECO:0000313" key="2">
    <source>
        <dbReference type="Proteomes" id="UP001379533"/>
    </source>
</evidence>
<reference evidence="1 2" key="1">
    <citation type="submission" date="2021-12" db="EMBL/GenBank/DDBJ databases">
        <title>Discovery of the Pendulisporaceae a myxobacterial family with distinct sporulation behavior and unique specialized metabolism.</title>
        <authorList>
            <person name="Garcia R."/>
            <person name="Popoff A."/>
            <person name="Bader C.D."/>
            <person name="Loehr J."/>
            <person name="Walesch S."/>
            <person name="Walt C."/>
            <person name="Boldt J."/>
            <person name="Bunk B."/>
            <person name="Haeckl F.J.F.P.J."/>
            <person name="Gunesch A.P."/>
            <person name="Birkelbach J."/>
            <person name="Nuebel U."/>
            <person name="Pietschmann T."/>
            <person name="Bach T."/>
            <person name="Mueller R."/>
        </authorList>
    </citation>
    <scope>NUCLEOTIDE SEQUENCE [LARGE SCALE GENOMIC DNA]</scope>
    <source>
        <strain evidence="1 2">MSr12523</strain>
    </source>
</reference>
<dbReference type="RefSeq" id="WP_394846361.1">
    <property type="nucleotide sequence ID" value="NZ_CP089982.1"/>
</dbReference>
<dbReference type="Proteomes" id="UP001379533">
    <property type="component" value="Chromosome"/>
</dbReference>
<accession>A0ABZ2KE15</accession>
<protein>
    <submittedName>
        <fullName evidence="1">Uncharacterized protein</fullName>
    </submittedName>
</protein>
<evidence type="ECO:0000313" key="1">
    <source>
        <dbReference type="EMBL" id="WXA95752.1"/>
    </source>
</evidence>
<name>A0ABZ2KE15_9BACT</name>
<gene>
    <name evidence="1" type="ORF">LZC95_02715</name>
</gene>